<gene>
    <name evidence="1" type="ORF">pC6.5b_338</name>
</gene>
<dbReference type="AlphaFoldDB" id="A0A7S4ZTW1"/>
<geneLocation type="plasmid" evidence="1">
    <name>pC6.5b</name>
</geneLocation>
<sequence length="49" mass="5710">MLVKSRALLRNFSRKCRFLSDYHLMFDPLIQVKDGQVRQQGVLLTGQAM</sequence>
<proteinExistence type="predicted"/>
<reference evidence="1" key="1">
    <citation type="submission" date="2018-12" db="EMBL/GenBank/DDBJ databases">
        <title>Three Rhizobium rhizogenes strains isolated from the same crown gall tumor carry diverse plasmids.</title>
        <authorList>
            <person name="Pulawska J."/>
            <person name="Kuzmanovic N."/>
        </authorList>
    </citation>
    <scope>NUCLEOTIDE SEQUENCE</scope>
    <source>
        <strain evidence="1">C6.5</strain>
        <plasmid evidence="1">pC6.5b</plasmid>
    </source>
</reference>
<accession>A0A7S4ZTW1</accession>
<protein>
    <submittedName>
        <fullName evidence="1">Uncharacterized protein</fullName>
    </submittedName>
</protein>
<name>A0A7S4ZTW1_RHIRH</name>
<organism evidence="1">
    <name type="scientific">Rhizobium rhizogenes</name>
    <name type="common">Agrobacterium rhizogenes</name>
    <dbReference type="NCBI Taxonomy" id="359"/>
    <lineage>
        <taxon>Bacteria</taxon>
        <taxon>Pseudomonadati</taxon>
        <taxon>Pseudomonadota</taxon>
        <taxon>Alphaproteobacteria</taxon>
        <taxon>Hyphomicrobiales</taxon>
        <taxon>Rhizobiaceae</taxon>
        <taxon>Rhizobium/Agrobacterium group</taxon>
        <taxon>Rhizobium</taxon>
    </lineage>
</organism>
<evidence type="ECO:0000313" key="1">
    <source>
        <dbReference type="EMBL" id="QCL10232.1"/>
    </source>
</evidence>
<keyword evidence="1" id="KW-0614">Plasmid</keyword>
<dbReference type="EMBL" id="MK318987">
    <property type="protein sequence ID" value="QCL10232.1"/>
    <property type="molecule type" value="Genomic_DNA"/>
</dbReference>